<dbReference type="AlphaFoldDB" id="A0AAN6U7F6"/>
<keyword evidence="2" id="KW-1185">Reference proteome</keyword>
<dbReference type="Proteomes" id="UP001302602">
    <property type="component" value="Unassembled WGS sequence"/>
</dbReference>
<protein>
    <submittedName>
        <fullName evidence="1">Uncharacterized protein</fullName>
    </submittedName>
</protein>
<gene>
    <name evidence="1" type="ORF">N657DRAFT_307068</name>
</gene>
<evidence type="ECO:0000313" key="1">
    <source>
        <dbReference type="EMBL" id="KAK4126406.1"/>
    </source>
</evidence>
<dbReference type="GeneID" id="87823483"/>
<feature type="non-terminal residue" evidence="1">
    <location>
        <position position="1"/>
    </location>
</feature>
<proteinExistence type="predicted"/>
<reference evidence="1" key="2">
    <citation type="submission" date="2023-05" db="EMBL/GenBank/DDBJ databases">
        <authorList>
            <consortium name="Lawrence Berkeley National Laboratory"/>
            <person name="Steindorff A."/>
            <person name="Hensen N."/>
            <person name="Bonometti L."/>
            <person name="Westerberg I."/>
            <person name="Brannstrom I.O."/>
            <person name="Guillou S."/>
            <person name="Cros-Aarteil S."/>
            <person name="Calhoun S."/>
            <person name="Haridas S."/>
            <person name="Kuo A."/>
            <person name="Mondo S."/>
            <person name="Pangilinan J."/>
            <person name="Riley R."/>
            <person name="Labutti K."/>
            <person name="Andreopoulos B."/>
            <person name="Lipzen A."/>
            <person name="Chen C."/>
            <person name="Yanf M."/>
            <person name="Daum C."/>
            <person name="Ng V."/>
            <person name="Clum A."/>
            <person name="Ohm R."/>
            <person name="Martin F."/>
            <person name="Silar P."/>
            <person name="Natvig D."/>
            <person name="Lalanne C."/>
            <person name="Gautier V."/>
            <person name="Ament-Velasquez S.L."/>
            <person name="Kruys A."/>
            <person name="Hutchinson M.I."/>
            <person name="Powell A.J."/>
            <person name="Barry K."/>
            <person name="Miller A.N."/>
            <person name="Grigoriev I.V."/>
            <person name="Debuchy R."/>
            <person name="Gladieux P."/>
            <person name="Thoren M.H."/>
            <person name="Johannesson H."/>
        </authorList>
    </citation>
    <scope>NUCLEOTIDE SEQUENCE</scope>
    <source>
        <strain evidence="1">CBS 731.68</strain>
    </source>
</reference>
<name>A0AAN6U7F6_9PEZI</name>
<dbReference type="EMBL" id="MU853225">
    <property type="protein sequence ID" value="KAK4126406.1"/>
    <property type="molecule type" value="Genomic_DNA"/>
</dbReference>
<dbReference type="RefSeq" id="XP_062650177.1">
    <property type="nucleotide sequence ID" value="XM_062786715.1"/>
</dbReference>
<reference evidence="1" key="1">
    <citation type="journal article" date="2023" name="Mol. Phylogenet. Evol.">
        <title>Genome-scale phylogeny and comparative genomics of the fungal order Sordariales.</title>
        <authorList>
            <person name="Hensen N."/>
            <person name="Bonometti L."/>
            <person name="Westerberg I."/>
            <person name="Brannstrom I.O."/>
            <person name="Guillou S."/>
            <person name="Cros-Aarteil S."/>
            <person name="Calhoun S."/>
            <person name="Haridas S."/>
            <person name="Kuo A."/>
            <person name="Mondo S."/>
            <person name="Pangilinan J."/>
            <person name="Riley R."/>
            <person name="LaButti K."/>
            <person name="Andreopoulos B."/>
            <person name="Lipzen A."/>
            <person name="Chen C."/>
            <person name="Yan M."/>
            <person name="Daum C."/>
            <person name="Ng V."/>
            <person name="Clum A."/>
            <person name="Steindorff A."/>
            <person name="Ohm R.A."/>
            <person name="Martin F."/>
            <person name="Silar P."/>
            <person name="Natvig D.O."/>
            <person name="Lalanne C."/>
            <person name="Gautier V."/>
            <person name="Ament-Velasquez S.L."/>
            <person name="Kruys A."/>
            <person name="Hutchinson M.I."/>
            <person name="Powell A.J."/>
            <person name="Barry K."/>
            <person name="Miller A.N."/>
            <person name="Grigoriev I.V."/>
            <person name="Debuchy R."/>
            <person name="Gladieux P."/>
            <person name="Hiltunen Thoren M."/>
            <person name="Johannesson H."/>
        </authorList>
    </citation>
    <scope>NUCLEOTIDE SEQUENCE</scope>
    <source>
        <strain evidence="1">CBS 731.68</strain>
    </source>
</reference>
<sequence>SLKAKRTIPSDSGSAVVTRSRNFRSYSNGFLRPLPASHGHIAGACKQRVGLRNRHESPYLPYDWSFALTTGPTSKTHIAFPPLNQRSSVNRAKVRRHAVAFSAPSLRHPFPCFRRKSYNFWFILTPSSNCFVDPSLEAHVERSKNGVPYASLTQFARSLLIQQCRSDIADFIDGMVLDIEWGARHIDFKAVQRASDGFIKLRNQRLQGKRL</sequence>
<organism evidence="1 2">
    <name type="scientific">Parathielavia appendiculata</name>
    <dbReference type="NCBI Taxonomy" id="2587402"/>
    <lineage>
        <taxon>Eukaryota</taxon>
        <taxon>Fungi</taxon>
        <taxon>Dikarya</taxon>
        <taxon>Ascomycota</taxon>
        <taxon>Pezizomycotina</taxon>
        <taxon>Sordariomycetes</taxon>
        <taxon>Sordariomycetidae</taxon>
        <taxon>Sordariales</taxon>
        <taxon>Chaetomiaceae</taxon>
        <taxon>Parathielavia</taxon>
    </lineage>
</organism>
<comment type="caution">
    <text evidence="1">The sequence shown here is derived from an EMBL/GenBank/DDBJ whole genome shotgun (WGS) entry which is preliminary data.</text>
</comment>
<accession>A0AAN6U7F6</accession>
<evidence type="ECO:0000313" key="2">
    <source>
        <dbReference type="Proteomes" id="UP001302602"/>
    </source>
</evidence>